<evidence type="ECO:0000256" key="8">
    <source>
        <dbReference type="ARBA" id="ARBA00022801"/>
    </source>
</evidence>
<dbReference type="SUPFAM" id="SSF64167">
    <property type="entry name" value="SurE-like"/>
    <property type="match status" value="1"/>
</dbReference>
<dbReference type="FunFam" id="3.40.1210.10:FF:000001">
    <property type="entry name" value="5'/3'-nucleotidase SurE"/>
    <property type="match status" value="1"/>
</dbReference>
<comment type="caution">
    <text evidence="11">The sequence shown here is derived from an EMBL/GenBank/DDBJ whole genome shotgun (WGS) entry which is preliminary data.</text>
</comment>
<evidence type="ECO:0000256" key="3">
    <source>
        <dbReference type="ARBA" id="ARBA00004496"/>
    </source>
</evidence>
<evidence type="ECO:0000259" key="10">
    <source>
        <dbReference type="Pfam" id="PF01975"/>
    </source>
</evidence>
<reference evidence="11 12" key="2">
    <citation type="submission" date="2018-06" db="EMBL/GenBank/DDBJ databases">
        <title>Metagenomic assembly of (sub)arctic Cyanobacteria and their associated microbiome from non-axenic cultures.</title>
        <authorList>
            <person name="Baurain D."/>
        </authorList>
    </citation>
    <scope>NUCLEOTIDE SEQUENCE [LARGE SCALE GENOMIC DNA]</scope>
    <source>
        <strain evidence="11">ULC129bin1</strain>
    </source>
</reference>
<organism evidence="11 12">
    <name type="scientific">Leptolyngbya foveolarum</name>
    <dbReference type="NCBI Taxonomy" id="47253"/>
    <lineage>
        <taxon>Bacteria</taxon>
        <taxon>Bacillati</taxon>
        <taxon>Cyanobacteriota</taxon>
        <taxon>Cyanophyceae</taxon>
        <taxon>Leptolyngbyales</taxon>
        <taxon>Leptolyngbyaceae</taxon>
        <taxon>Leptolyngbya group</taxon>
        <taxon>Leptolyngbya</taxon>
    </lineage>
</organism>
<keyword evidence="7 9" id="KW-0547">Nucleotide-binding</keyword>
<dbReference type="GO" id="GO:0008253">
    <property type="term" value="F:5'-nucleotidase activity"/>
    <property type="evidence" value="ECO:0007669"/>
    <property type="project" value="UniProtKB-UniRule"/>
</dbReference>
<evidence type="ECO:0000313" key="11">
    <source>
        <dbReference type="EMBL" id="PZO09752.1"/>
    </source>
</evidence>
<dbReference type="InterPro" id="IPR036523">
    <property type="entry name" value="SurE-like_sf"/>
</dbReference>
<name>A0A2W4TLF1_9CYAN</name>
<evidence type="ECO:0000313" key="12">
    <source>
        <dbReference type="Proteomes" id="UP000249354"/>
    </source>
</evidence>
<dbReference type="Pfam" id="PF01975">
    <property type="entry name" value="SurE"/>
    <property type="match status" value="1"/>
</dbReference>
<sequence>MNVLVSNDDGIFALGIRTLANALSAAGHQVTVVCPDRERSATGHGLTLHRPLRAEQVENIFEPAIAAWSCSGTPSDCVKLALDAILSEKPDFVVSGINHGANLGTDVLYSGTVSAAMEGVLEDIPAIAISLTSFSCQEFGPAAAFAVKLVAKLEKQPLALPVLLNVNVPPVPAADIKGAVIARQGMRRYFDQFEQRTDPRGRTYYWLAGEVMEEGSAELSMPIGKGACTERTQALVDEISAVSDEFMTDVETIKRNYITVTPLQYNLTAYTALSFVQSQLALD</sequence>
<dbReference type="GO" id="GO:0008254">
    <property type="term" value="F:3'-nucleotidase activity"/>
    <property type="evidence" value="ECO:0007669"/>
    <property type="project" value="TreeGrafter"/>
</dbReference>
<dbReference type="NCBIfam" id="NF001492">
    <property type="entry name" value="PRK00346.2-2"/>
    <property type="match status" value="1"/>
</dbReference>
<gene>
    <name evidence="9" type="primary">surE</name>
    <name evidence="11" type="ORF">DCF25_21320</name>
</gene>
<comment type="subcellular location">
    <subcellularLocation>
        <location evidence="3 9">Cytoplasm</location>
    </subcellularLocation>
</comment>
<evidence type="ECO:0000256" key="7">
    <source>
        <dbReference type="ARBA" id="ARBA00022741"/>
    </source>
</evidence>
<feature type="domain" description="Survival protein SurE-like phosphatase/nucleotidase" evidence="10">
    <location>
        <begin position="3"/>
        <end position="189"/>
    </location>
</feature>
<comment type="catalytic activity">
    <reaction evidence="1 9">
        <text>a ribonucleoside 5'-phosphate + H2O = a ribonucleoside + phosphate</text>
        <dbReference type="Rhea" id="RHEA:12484"/>
        <dbReference type="ChEBI" id="CHEBI:15377"/>
        <dbReference type="ChEBI" id="CHEBI:18254"/>
        <dbReference type="ChEBI" id="CHEBI:43474"/>
        <dbReference type="ChEBI" id="CHEBI:58043"/>
        <dbReference type="EC" id="3.1.3.5"/>
    </reaction>
</comment>
<keyword evidence="6 9" id="KW-0479">Metal-binding</keyword>
<dbReference type="NCBIfam" id="TIGR00087">
    <property type="entry name" value="surE"/>
    <property type="match status" value="1"/>
</dbReference>
<evidence type="ECO:0000256" key="6">
    <source>
        <dbReference type="ARBA" id="ARBA00022723"/>
    </source>
</evidence>
<feature type="binding site" evidence="9">
    <location>
        <position position="98"/>
    </location>
    <ligand>
        <name>a divalent metal cation</name>
        <dbReference type="ChEBI" id="CHEBI:60240"/>
    </ligand>
</feature>
<dbReference type="Proteomes" id="UP000249354">
    <property type="component" value="Unassembled WGS sequence"/>
</dbReference>
<comment type="similarity">
    <text evidence="4 9">Belongs to the SurE nucleotidase family.</text>
</comment>
<feature type="binding site" evidence="9">
    <location>
        <position position="9"/>
    </location>
    <ligand>
        <name>a divalent metal cation</name>
        <dbReference type="ChEBI" id="CHEBI:60240"/>
    </ligand>
</feature>
<evidence type="ECO:0000256" key="1">
    <source>
        <dbReference type="ARBA" id="ARBA00000815"/>
    </source>
</evidence>
<dbReference type="EMBL" id="QBMC01000239">
    <property type="protein sequence ID" value="PZO09752.1"/>
    <property type="molecule type" value="Genomic_DNA"/>
</dbReference>
<dbReference type="EC" id="3.1.3.5" evidence="9"/>
<protein>
    <recommendedName>
        <fullName evidence="9">5'-nucleotidase SurE</fullName>
        <ecNumber evidence="9">3.1.3.5</ecNumber>
    </recommendedName>
    <alternativeName>
        <fullName evidence="9">Nucleoside 5'-monophosphate phosphohydrolase</fullName>
    </alternativeName>
</protein>
<comment type="cofactor">
    <cofactor evidence="9">
        <name>a divalent metal cation</name>
        <dbReference type="ChEBI" id="CHEBI:60240"/>
    </cofactor>
    <text evidence="9">Binds 1 divalent metal cation per subunit.</text>
</comment>
<dbReference type="InterPro" id="IPR030048">
    <property type="entry name" value="SurE"/>
</dbReference>
<reference evidence="12" key="1">
    <citation type="submission" date="2018-04" db="EMBL/GenBank/DDBJ databases">
        <authorList>
            <person name="Cornet L."/>
        </authorList>
    </citation>
    <scope>NUCLEOTIDE SEQUENCE [LARGE SCALE GENOMIC DNA]</scope>
</reference>
<accession>A0A2W4TLF1</accession>
<dbReference type="NCBIfam" id="NF001490">
    <property type="entry name" value="PRK00346.1-4"/>
    <property type="match status" value="1"/>
</dbReference>
<keyword evidence="8 9" id="KW-0378">Hydrolase</keyword>
<dbReference type="GO" id="GO:0005737">
    <property type="term" value="C:cytoplasm"/>
    <property type="evidence" value="ECO:0007669"/>
    <property type="project" value="UniProtKB-SubCell"/>
</dbReference>
<evidence type="ECO:0000256" key="5">
    <source>
        <dbReference type="ARBA" id="ARBA00022490"/>
    </source>
</evidence>
<dbReference type="GO" id="GO:0046872">
    <property type="term" value="F:metal ion binding"/>
    <property type="evidence" value="ECO:0007669"/>
    <property type="project" value="UniProtKB-UniRule"/>
</dbReference>
<feature type="binding site" evidence="9">
    <location>
        <position position="40"/>
    </location>
    <ligand>
        <name>a divalent metal cation</name>
        <dbReference type="ChEBI" id="CHEBI:60240"/>
    </ligand>
</feature>
<comment type="cofactor">
    <cofactor evidence="2">
        <name>Mg(2+)</name>
        <dbReference type="ChEBI" id="CHEBI:18420"/>
    </cofactor>
</comment>
<dbReference type="InterPro" id="IPR002828">
    <property type="entry name" value="SurE-like_Pase/nucleotidase"/>
</dbReference>
<evidence type="ECO:0000256" key="2">
    <source>
        <dbReference type="ARBA" id="ARBA00001946"/>
    </source>
</evidence>
<dbReference type="Gene3D" id="3.40.1210.10">
    <property type="entry name" value="Survival protein SurE-like phosphatase/nucleotidase"/>
    <property type="match status" value="1"/>
</dbReference>
<feature type="binding site" evidence="9">
    <location>
        <position position="8"/>
    </location>
    <ligand>
        <name>a divalent metal cation</name>
        <dbReference type="ChEBI" id="CHEBI:60240"/>
    </ligand>
</feature>
<evidence type="ECO:0000256" key="4">
    <source>
        <dbReference type="ARBA" id="ARBA00011062"/>
    </source>
</evidence>
<comment type="function">
    <text evidence="9">Nucleotidase that shows phosphatase activity on nucleoside 5'-monophosphates.</text>
</comment>
<dbReference type="GO" id="GO:0004309">
    <property type="term" value="F:exopolyphosphatase activity"/>
    <property type="evidence" value="ECO:0007669"/>
    <property type="project" value="TreeGrafter"/>
</dbReference>
<evidence type="ECO:0000256" key="9">
    <source>
        <dbReference type="HAMAP-Rule" id="MF_00060"/>
    </source>
</evidence>
<dbReference type="PANTHER" id="PTHR30457:SF12">
    <property type="entry name" value="5'_3'-NUCLEOTIDASE SURE"/>
    <property type="match status" value="1"/>
</dbReference>
<dbReference type="AlphaFoldDB" id="A0A2W4TLF1"/>
<dbReference type="GO" id="GO:0000166">
    <property type="term" value="F:nucleotide binding"/>
    <property type="evidence" value="ECO:0007669"/>
    <property type="project" value="UniProtKB-KW"/>
</dbReference>
<keyword evidence="5 9" id="KW-0963">Cytoplasm</keyword>
<dbReference type="HAMAP" id="MF_00060">
    <property type="entry name" value="SurE"/>
    <property type="match status" value="1"/>
</dbReference>
<dbReference type="PANTHER" id="PTHR30457">
    <property type="entry name" value="5'-NUCLEOTIDASE SURE"/>
    <property type="match status" value="1"/>
</dbReference>
<proteinExistence type="inferred from homology"/>